<reference evidence="2 3" key="1">
    <citation type="submission" date="2024-04" db="EMBL/GenBank/DDBJ databases">
        <title>Genome sequencing and assembly of rice foliar adapted Chryseobacterium endophyticum OsEnb-ALM-A6.</title>
        <authorList>
            <person name="Kumar S."/>
            <person name="Javed M."/>
            <person name="Chouhan V."/>
            <person name="Charishma K."/>
            <person name="Patel A."/>
            <person name="Kumar M."/>
            <person name="Sahu K.P."/>
            <person name="Kumar A."/>
        </authorList>
    </citation>
    <scope>NUCLEOTIDE SEQUENCE [LARGE SCALE GENOMIC DNA]</scope>
    <source>
        <strain evidence="2 3">OsEnb-ALM-A6</strain>
    </source>
</reference>
<proteinExistence type="predicted"/>
<evidence type="ECO:0000259" key="1">
    <source>
        <dbReference type="Pfam" id="PF11967"/>
    </source>
</evidence>
<dbReference type="Proteomes" id="UP001463665">
    <property type="component" value="Chromosome"/>
</dbReference>
<feature type="domain" description="DNA replication/recombination mediator RecO N-terminal" evidence="1">
    <location>
        <begin position="3"/>
        <end position="44"/>
    </location>
</feature>
<dbReference type="Gene3D" id="2.40.50.140">
    <property type="entry name" value="Nucleic acid-binding proteins"/>
    <property type="match status" value="1"/>
</dbReference>
<organism evidence="2 3">
    <name type="scientific">Chryseobacterium endophyticum</name>
    <dbReference type="NCBI Taxonomy" id="1854762"/>
    <lineage>
        <taxon>Bacteria</taxon>
        <taxon>Pseudomonadati</taxon>
        <taxon>Bacteroidota</taxon>
        <taxon>Flavobacteriia</taxon>
        <taxon>Flavobacteriales</taxon>
        <taxon>Weeksellaceae</taxon>
        <taxon>Chryseobacterium group</taxon>
        <taxon>Chryseobacterium</taxon>
    </lineage>
</organism>
<gene>
    <name evidence="2" type="ORF">AAFP95_07425</name>
</gene>
<sequence length="51" mass="6062">MNSQNGFLLSYIKYGENDAVLHCFTEEDGFQSYFLKGIYTKKIRRKPFFCL</sequence>
<protein>
    <submittedName>
        <fullName evidence="2">Recombination protein O N-terminal domain-containing protein</fullName>
    </submittedName>
</protein>
<keyword evidence="3" id="KW-1185">Reference proteome</keyword>
<evidence type="ECO:0000313" key="2">
    <source>
        <dbReference type="EMBL" id="XAO75697.1"/>
    </source>
</evidence>
<dbReference type="AlphaFoldDB" id="A0AAU6WV50"/>
<dbReference type="InterPro" id="IPR012340">
    <property type="entry name" value="NA-bd_OB-fold"/>
</dbReference>
<dbReference type="EMBL" id="CP154834">
    <property type="protein sequence ID" value="XAO75697.1"/>
    <property type="molecule type" value="Genomic_DNA"/>
</dbReference>
<dbReference type="RefSeq" id="WP_345767300.1">
    <property type="nucleotide sequence ID" value="NZ_CP154834.1"/>
</dbReference>
<evidence type="ECO:0000313" key="3">
    <source>
        <dbReference type="Proteomes" id="UP001463665"/>
    </source>
</evidence>
<dbReference type="Pfam" id="PF11967">
    <property type="entry name" value="RecO_N"/>
    <property type="match status" value="1"/>
</dbReference>
<accession>A0AAU6WV50</accession>
<dbReference type="InterPro" id="IPR022572">
    <property type="entry name" value="DNA_rep/recomb_RecO_N"/>
</dbReference>
<name>A0AAU6WV50_9FLAO</name>